<proteinExistence type="predicted"/>
<keyword evidence="2" id="KW-1185">Reference proteome</keyword>
<evidence type="ECO:0000313" key="2">
    <source>
        <dbReference type="Proteomes" id="UP000318053"/>
    </source>
</evidence>
<dbReference type="EMBL" id="SJPK01000041">
    <property type="protein sequence ID" value="TWT51776.1"/>
    <property type="molecule type" value="Genomic_DNA"/>
</dbReference>
<dbReference type="AlphaFoldDB" id="A0A5C5WLV4"/>
<protein>
    <submittedName>
        <fullName evidence="1">Uncharacterized protein</fullName>
    </submittedName>
</protein>
<dbReference type="RefSeq" id="WP_146394271.1">
    <property type="nucleotide sequence ID" value="NZ_SJPK01000041.1"/>
</dbReference>
<sequence>MPKFVLRFVAADPDRDDDRSEGVFAVAYDILYRDQSPKHVQDEIRKTLDWFVAELPVPSRFVRGRRAHRSDTGLCWFKPTSDDCIRNVRYLAHLVSECGIPVREIRTDKPGYILYEDDHQVVAKPVADTPR</sequence>
<organism evidence="1 2">
    <name type="scientific">Allorhodopirellula solitaria</name>
    <dbReference type="NCBI Taxonomy" id="2527987"/>
    <lineage>
        <taxon>Bacteria</taxon>
        <taxon>Pseudomonadati</taxon>
        <taxon>Planctomycetota</taxon>
        <taxon>Planctomycetia</taxon>
        <taxon>Pirellulales</taxon>
        <taxon>Pirellulaceae</taxon>
        <taxon>Allorhodopirellula</taxon>
    </lineage>
</organism>
<comment type="caution">
    <text evidence="1">The sequence shown here is derived from an EMBL/GenBank/DDBJ whole genome shotgun (WGS) entry which is preliminary data.</text>
</comment>
<gene>
    <name evidence="1" type="ORF">CA85_52020</name>
</gene>
<evidence type="ECO:0000313" key="1">
    <source>
        <dbReference type="EMBL" id="TWT51776.1"/>
    </source>
</evidence>
<reference evidence="1 2" key="1">
    <citation type="submission" date="2019-02" db="EMBL/GenBank/DDBJ databases">
        <title>Deep-cultivation of Planctomycetes and their phenomic and genomic characterization uncovers novel biology.</title>
        <authorList>
            <person name="Wiegand S."/>
            <person name="Jogler M."/>
            <person name="Boedeker C."/>
            <person name="Pinto D."/>
            <person name="Vollmers J."/>
            <person name="Rivas-Marin E."/>
            <person name="Kohn T."/>
            <person name="Peeters S.H."/>
            <person name="Heuer A."/>
            <person name="Rast P."/>
            <person name="Oberbeckmann S."/>
            <person name="Bunk B."/>
            <person name="Jeske O."/>
            <person name="Meyerdierks A."/>
            <person name="Storesund J.E."/>
            <person name="Kallscheuer N."/>
            <person name="Luecker S."/>
            <person name="Lage O.M."/>
            <person name="Pohl T."/>
            <person name="Merkel B.J."/>
            <person name="Hornburger P."/>
            <person name="Mueller R.-W."/>
            <person name="Bruemmer F."/>
            <person name="Labrenz M."/>
            <person name="Spormann A.M."/>
            <person name="Op Den Camp H."/>
            <person name="Overmann J."/>
            <person name="Amann R."/>
            <person name="Jetten M.S.M."/>
            <person name="Mascher T."/>
            <person name="Medema M.H."/>
            <person name="Devos D.P."/>
            <person name="Kaster A.-K."/>
            <person name="Ovreas L."/>
            <person name="Rohde M."/>
            <person name="Galperin M.Y."/>
            <person name="Jogler C."/>
        </authorList>
    </citation>
    <scope>NUCLEOTIDE SEQUENCE [LARGE SCALE GENOMIC DNA]</scope>
    <source>
        <strain evidence="1 2">CA85</strain>
    </source>
</reference>
<name>A0A5C5WLV4_9BACT</name>
<dbReference type="Proteomes" id="UP000318053">
    <property type="component" value="Unassembled WGS sequence"/>
</dbReference>
<accession>A0A5C5WLV4</accession>
<dbReference type="OrthoDB" id="8911044at2"/>